<evidence type="ECO:0000256" key="5">
    <source>
        <dbReference type="ARBA" id="ARBA00022448"/>
    </source>
</evidence>
<dbReference type="InterPro" id="IPR002293">
    <property type="entry name" value="AA/rel_permease1"/>
</dbReference>
<dbReference type="PANTHER" id="PTHR42770">
    <property type="entry name" value="AMINO ACID TRANSPORTER-RELATED"/>
    <property type="match status" value="1"/>
</dbReference>
<feature type="transmembrane region" description="Helical" evidence="12">
    <location>
        <begin position="334"/>
        <end position="356"/>
    </location>
</feature>
<evidence type="ECO:0000256" key="3">
    <source>
        <dbReference type="ARBA" id="ARBA00010503"/>
    </source>
</evidence>
<accession>K8E1R9</accession>
<reference evidence="14" key="1">
    <citation type="journal article" date="2013" name="Genome Announc.">
        <title>Complete Chromosome Sequence of Carnobacterium maltaromaticum LMA 28.</title>
        <authorList>
            <person name="Cailliez-Grimal C."/>
            <person name="Chaillou S."/>
            <person name="Anba-Mondoloni J."/>
            <person name="Loux V."/>
            <person name="Afzal M.I."/>
            <person name="Rahman A."/>
            <person name="Kergourlay G."/>
            <person name="Champomier-Verges M.C."/>
            <person name="Zagorec M."/>
            <person name="Dalgaard P."/>
            <person name="Leisner J.J."/>
            <person name="Prevost H."/>
            <person name="Revol-Junelles A.M."/>
            <person name="Borges F."/>
        </authorList>
    </citation>
    <scope>NUCLEOTIDE SEQUENCE</scope>
    <source>
        <strain evidence="14">LMA28</strain>
    </source>
</reference>
<dbReference type="RefSeq" id="WP_015075373.1">
    <property type="nucleotide sequence ID" value="NC_019425.2"/>
</dbReference>
<evidence type="ECO:0000256" key="4">
    <source>
        <dbReference type="ARBA" id="ARBA00018235"/>
    </source>
</evidence>
<dbReference type="InterPro" id="IPR004759">
    <property type="entry name" value="Glu_antiport"/>
</dbReference>
<dbReference type="Proteomes" id="UP000000212">
    <property type="component" value="Chromosome"/>
</dbReference>
<keyword evidence="6" id="KW-0050">Antiport</keyword>
<keyword evidence="14" id="KW-1185">Reference proteome</keyword>
<keyword evidence="11 12" id="KW-0472">Membrane</keyword>
<proteinExistence type="inferred from homology"/>
<feature type="transmembrane region" description="Helical" evidence="12">
    <location>
        <begin position="233"/>
        <end position="257"/>
    </location>
</feature>
<dbReference type="eggNOG" id="COG0531">
    <property type="taxonomic scope" value="Bacteria"/>
</dbReference>
<dbReference type="Gene3D" id="1.20.1740.10">
    <property type="entry name" value="Amino acid/polyamine transporter I"/>
    <property type="match status" value="1"/>
</dbReference>
<dbReference type="InterPro" id="IPR050367">
    <property type="entry name" value="APC_superfamily"/>
</dbReference>
<dbReference type="PANTHER" id="PTHR42770:SF15">
    <property type="entry name" value="GLUTAMATE_GAMMA-AMINOBUTYRATE ANTIPORTER-RELATED"/>
    <property type="match status" value="1"/>
</dbReference>
<feature type="transmembrane region" description="Helical" evidence="12">
    <location>
        <begin position="12"/>
        <end position="30"/>
    </location>
</feature>
<evidence type="ECO:0000313" key="14">
    <source>
        <dbReference type="Proteomes" id="UP000000212"/>
    </source>
</evidence>
<comment type="subcellular location">
    <subcellularLocation>
        <location evidence="2">Cell membrane</location>
        <topology evidence="2">Multi-pass membrane protein</topology>
    </subcellularLocation>
</comment>
<dbReference type="PIRSF" id="PIRSF006060">
    <property type="entry name" value="AA_transporter"/>
    <property type="match status" value="1"/>
</dbReference>
<keyword evidence="8 12" id="KW-0812">Transmembrane</keyword>
<dbReference type="GO" id="GO:0005886">
    <property type="term" value="C:plasma membrane"/>
    <property type="evidence" value="ECO:0007669"/>
    <property type="project" value="UniProtKB-SubCell"/>
</dbReference>
<feature type="transmembrane region" description="Helical" evidence="12">
    <location>
        <begin position="201"/>
        <end position="221"/>
    </location>
</feature>
<evidence type="ECO:0000256" key="9">
    <source>
        <dbReference type="ARBA" id="ARBA00022970"/>
    </source>
</evidence>
<evidence type="ECO:0000256" key="12">
    <source>
        <dbReference type="SAM" id="Phobius"/>
    </source>
</evidence>
<dbReference type="OrthoDB" id="9791588at2"/>
<feature type="transmembrane region" description="Helical" evidence="12">
    <location>
        <begin position="42"/>
        <end position="66"/>
    </location>
</feature>
<evidence type="ECO:0000256" key="1">
    <source>
        <dbReference type="ARBA" id="ARBA00001341"/>
    </source>
</evidence>
<comment type="catalytic activity">
    <reaction evidence="1">
        <text>4-aminobutanoate(in) + L-glutamate(out) = 4-aminobutanoate(out) + L-glutamate(in)</text>
        <dbReference type="Rhea" id="RHEA:28919"/>
        <dbReference type="ChEBI" id="CHEBI:29985"/>
        <dbReference type="ChEBI" id="CHEBI:59888"/>
    </reaction>
</comment>
<evidence type="ECO:0000256" key="2">
    <source>
        <dbReference type="ARBA" id="ARBA00004651"/>
    </source>
</evidence>
<dbReference type="GO" id="GO:0006865">
    <property type="term" value="P:amino acid transport"/>
    <property type="evidence" value="ECO:0007669"/>
    <property type="project" value="UniProtKB-KW"/>
</dbReference>
<dbReference type="STRING" id="1234679.BN424_347"/>
<dbReference type="GO" id="GO:0015297">
    <property type="term" value="F:antiporter activity"/>
    <property type="evidence" value="ECO:0007669"/>
    <property type="project" value="UniProtKB-KW"/>
</dbReference>
<evidence type="ECO:0000256" key="6">
    <source>
        <dbReference type="ARBA" id="ARBA00022449"/>
    </source>
</evidence>
<keyword evidence="9" id="KW-0029">Amino-acid transport</keyword>
<dbReference type="AlphaFoldDB" id="K8E1R9"/>
<feature type="transmembrane region" description="Helical" evidence="12">
    <location>
        <begin position="444"/>
        <end position="463"/>
    </location>
</feature>
<dbReference type="Pfam" id="PF13520">
    <property type="entry name" value="AA_permease_2"/>
    <property type="match status" value="1"/>
</dbReference>
<dbReference type="KEGG" id="cml:BN424_347"/>
<keyword evidence="7" id="KW-1003">Cell membrane</keyword>
<keyword evidence="10 12" id="KW-1133">Transmembrane helix</keyword>
<comment type="similarity">
    <text evidence="3">Belongs to the amino acid-polyamine-organocation (APC) superfamily. Glutamate:GABA antiporter (GGA) (TC 2.A.3.7) family.</text>
</comment>
<keyword evidence="5" id="KW-0813">Transport</keyword>
<organism evidence="13 14">
    <name type="scientific">Carnobacterium maltaromaticum LMA28</name>
    <dbReference type="NCBI Taxonomy" id="1234679"/>
    <lineage>
        <taxon>Bacteria</taxon>
        <taxon>Bacillati</taxon>
        <taxon>Bacillota</taxon>
        <taxon>Bacilli</taxon>
        <taxon>Lactobacillales</taxon>
        <taxon>Carnobacteriaceae</taxon>
        <taxon>Carnobacterium</taxon>
    </lineage>
</organism>
<evidence type="ECO:0000256" key="7">
    <source>
        <dbReference type="ARBA" id="ARBA00022475"/>
    </source>
</evidence>
<evidence type="ECO:0000256" key="10">
    <source>
        <dbReference type="ARBA" id="ARBA00022989"/>
    </source>
</evidence>
<dbReference type="HOGENOM" id="CLU_020854_4_0_9"/>
<feature type="transmembrane region" description="Helical" evidence="12">
    <location>
        <begin position="158"/>
        <end position="181"/>
    </location>
</feature>
<sequence length="491" mass="53217">MDNEKSGKSAKSLTLFGFFAITASLFITVYEYPTFATSGLQLVFFLLLCGFCWFLPVALCSAEMATVEGWQEGGIFAWVGNTLGKRFGFAAIFFQWFQVTVGFVTMIYFILGSLSYIFNFKALDNNPMVKFIGVLVIFWLLTFSQFKGTKFTANVAKIGFVFGITIPVLTLFGLSIAYIASGNPLQLHVSAGSFIPKLKDMSALVVFMLAYMGVEASAPHINEMKNPKKDYPLAMIMLILVGIVLNTIGGASVAAVVPLKELSLSSGVIQTFEVLILKYGSGLGWLVKLIAGLIAFGVMAQVCSWIVGPTRGLLTVAEEGILPAKFKEVNKNNVPVPLILVQGLIVSIWAAVLTFGGGGNNVSFLTAISLTVVIYLIGYVLFFIAYFVLVLKKDNLDRTYHVPGGKGVKLTIAAIGLIMSILAILTAFIPPASLTGHSAHSYELILAISFIVTLLLPFIIYMFRNKSEVGKKEDIKGLVAKIESDEASNVI</sequence>
<evidence type="ECO:0000313" key="13">
    <source>
        <dbReference type="EMBL" id="CCO09827.2"/>
    </source>
</evidence>
<protein>
    <recommendedName>
        <fullName evidence="4">Glutamate/gamma-aminobutyrate antiporter</fullName>
    </recommendedName>
</protein>
<feature type="transmembrane region" description="Helical" evidence="12">
    <location>
        <begin position="128"/>
        <end position="146"/>
    </location>
</feature>
<feature type="transmembrane region" description="Helical" evidence="12">
    <location>
        <begin position="87"/>
        <end position="116"/>
    </location>
</feature>
<evidence type="ECO:0000256" key="8">
    <source>
        <dbReference type="ARBA" id="ARBA00022692"/>
    </source>
</evidence>
<dbReference type="NCBIfam" id="TIGR00910">
    <property type="entry name" value="2A0307_GadC"/>
    <property type="match status" value="1"/>
</dbReference>
<feature type="transmembrane region" description="Helical" evidence="12">
    <location>
        <begin position="285"/>
        <end position="307"/>
    </location>
</feature>
<evidence type="ECO:0000256" key="11">
    <source>
        <dbReference type="ARBA" id="ARBA00023136"/>
    </source>
</evidence>
<dbReference type="EMBL" id="HE999757">
    <property type="protein sequence ID" value="CCO09827.2"/>
    <property type="molecule type" value="Genomic_DNA"/>
</dbReference>
<gene>
    <name evidence="13" type="primary">gadC</name>
    <name evidence="13" type="ORF">BN424_347</name>
</gene>
<name>K8E1R9_CARML</name>
<feature type="transmembrane region" description="Helical" evidence="12">
    <location>
        <begin position="410"/>
        <end position="432"/>
    </location>
</feature>
<feature type="transmembrane region" description="Helical" evidence="12">
    <location>
        <begin position="362"/>
        <end position="389"/>
    </location>
</feature>